<comment type="caution">
    <text evidence="2">The sequence shown here is derived from an EMBL/GenBank/DDBJ whole genome shotgun (WGS) entry which is preliminary data.</text>
</comment>
<dbReference type="GO" id="GO:0003677">
    <property type="term" value="F:DNA binding"/>
    <property type="evidence" value="ECO:0007669"/>
    <property type="project" value="UniProtKB-KW"/>
</dbReference>
<evidence type="ECO:0000313" key="2">
    <source>
        <dbReference type="EMBL" id="MBA9028246.1"/>
    </source>
</evidence>
<dbReference type="InterPro" id="IPR010982">
    <property type="entry name" value="Lambda_DNA-bd_dom_sf"/>
</dbReference>
<proteinExistence type="predicted"/>
<protein>
    <submittedName>
        <fullName evidence="2">DNA-binding Xre family transcriptional regulator</fullName>
    </submittedName>
</protein>
<dbReference type="EMBL" id="JACJHX010000013">
    <property type="protein sequence ID" value="MBA9028246.1"/>
    <property type="molecule type" value="Genomic_DNA"/>
</dbReference>
<accession>A0ABR6CT85</accession>
<dbReference type="Proteomes" id="UP000626697">
    <property type="component" value="Unassembled WGS sequence"/>
</dbReference>
<organism evidence="2 3">
    <name type="scientific">Peribacillus huizhouensis</name>
    <dbReference type="NCBI Taxonomy" id="1501239"/>
    <lineage>
        <taxon>Bacteria</taxon>
        <taxon>Bacillati</taxon>
        <taxon>Bacillota</taxon>
        <taxon>Bacilli</taxon>
        <taxon>Bacillales</taxon>
        <taxon>Bacillaceae</taxon>
        <taxon>Peribacillus</taxon>
    </lineage>
</organism>
<evidence type="ECO:0000313" key="3">
    <source>
        <dbReference type="Proteomes" id="UP000626697"/>
    </source>
</evidence>
<dbReference type="Pfam" id="PF13443">
    <property type="entry name" value="HTH_26"/>
    <property type="match status" value="1"/>
</dbReference>
<sequence length="58" mass="6764">MIKINLDRVMLERKISTKALAEKIRITQVNLSILKTGKAWYSLCHIRKNLPDIKLSAW</sequence>
<feature type="domain" description="HTH cro/C1-type" evidence="1">
    <location>
        <begin position="5"/>
        <end position="39"/>
    </location>
</feature>
<keyword evidence="3" id="KW-1185">Reference proteome</keyword>
<evidence type="ECO:0000259" key="1">
    <source>
        <dbReference type="Pfam" id="PF13443"/>
    </source>
</evidence>
<dbReference type="InterPro" id="IPR001387">
    <property type="entry name" value="Cro/C1-type_HTH"/>
</dbReference>
<keyword evidence="2" id="KW-0238">DNA-binding</keyword>
<dbReference type="SUPFAM" id="SSF47413">
    <property type="entry name" value="lambda repressor-like DNA-binding domains"/>
    <property type="match status" value="1"/>
</dbReference>
<reference evidence="2 3" key="1">
    <citation type="submission" date="2020-08" db="EMBL/GenBank/DDBJ databases">
        <title>Genomic Encyclopedia of Type Strains, Phase IV (KMG-IV): sequencing the most valuable type-strain genomes for metagenomic binning, comparative biology and taxonomic classification.</title>
        <authorList>
            <person name="Goeker M."/>
        </authorList>
    </citation>
    <scope>NUCLEOTIDE SEQUENCE [LARGE SCALE GENOMIC DNA]</scope>
    <source>
        <strain evidence="2 3">DSM 105481</strain>
    </source>
</reference>
<name>A0ABR6CT85_9BACI</name>
<gene>
    <name evidence="2" type="ORF">HNP81_003566</name>
</gene>